<feature type="transmembrane region" description="Helical" evidence="6">
    <location>
        <begin position="401"/>
        <end position="421"/>
    </location>
</feature>
<evidence type="ECO:0000313" key="8">
    <source>
        <dbReference type="EMBL" id="TWU22854.1"/>
    </source>
</evidence>
<dbReference type="Pfam" id="PF00069">
    <property type="entry name" value="Pkinase"/>
    <property type="match status" value="1"/>
</dbReference>
<evidence type="ECO:0000256" key="2">
    <source>
        <dbReference type="ARBA" id="ARBA00022741"/>
    </source>
</evidence>
<dbReference type="SMART" id="SM00028">
    <property type="entry name" value="TPR"/>
    <property type="match status" value="4"/>
</dbReference>
<reference evidence="8 9" key="1">
    <citation type="submission" date="2019-02" db="EMBL/GenBank/DDBJ databases">
        <title>Deep-cultivation of Planctomycetes and their phenomic and genomic characterization uncovers novel biology.</title>
        <authorList>
            <person name="Wiegand S."/>
            <person name="Jogler M."/>
            <person name="Boedeker C."/>
            <person name="Pinto D."/>
            <person name="Vollmers J."/>
            <person name="Rivas-Marin E."/>
            <person name="Kohn T."/>
            <person name="Peeters S.H."/>
            <person name="Heuer A."/>
            <person name="Rast P."/>
            <person name="Oberbeckmann S."/>
            <person name="Bunk B."/>
            <person name="Jeske O."/>
            <person name="Meyerdierks A."/>
            <person name="Storesund J.E."/>
            <person name="Kallscheuer N."/>
            <person name="Luecker S."/>
            <person name="Lage O.M."/>
            <person name="Pohl T."/>
            <person name="Merkel B.J."/>
            <person name="Hornburger P."/>
            <person name="Mueller R.-W."/>
            <person name="Bruemmer F."/>
            <person name="Labrenz M."/>
            <person name="Spormann A.M."/>
            <person name="Op Den Camp H."/>
            <person name="Overmann J."/>
            <person name="Amann R."/>
            <person name="Jetten M.S.M."/>
            <person name="Mascher T."/>
            <person name="Medema M.H."/>
            <person name="Devos D.P."/>
            <person name="Kaster A.-K."/>
            <person name="Ovreas L."/>
            <person name="Rohde M."/>
            <person name="Galperin M.Y."/>
            <person name="Jogler C."/>
        </authorList>
    </citation>
    <scope>NUCLEOTIDE SEQUENCE [LARGE SCALE GENOMIC DNA]</scope>
    <source>
        <strain evidence="8 9">Poly41</strain>
    </source>
</reference>
<evidence type="ECO:0000313" key="9">
    <source>
        <dbReference type="Proteomes" id="UP000319143"/>
    </source>
</evidence>
<evidence type="ECO:0000256" key="5">
    <source>
        <dbReference type="PROSITE-ProRule" id="PRU10141"/>
    </source>
</evidence>
<protein>
    <submittedName>
        <fullName evidence="8">Serine/threonine-protein kinase PknB</fullName>
        <ecNumber evidence="8">2.7.11.1</ecNumber>
    </submittedName>
</protein>
<dbReference type="InterPro" id="IPR029058">
    <property type="entry name" value="AB_hydrolase_fold"/>
</dbReference>
<dbReference type="SUPFAM" id="SSF56436">
    <property type="entry name" value="C-type lectin-like"/>
    <property type="match status" value="1"/>
</dbReference>
<feature type="binding site" evidence="5">
    <location>
        <position position="109"/>
    </location>
    <ligand>
        <name>ATP</name>
        <dbReference type="ChEBI" id="CHEBI:30616"/>
    </ligand>
</feature>
<dbReference type="PROSITE" id="PS50011">
    <property type="entry name" value="PROTEIN_KINASE_DOM"/>
    <property type="match status" value="1"/>
</dbReference>
<keyword evidence="1 8" id="KW-0808">Transferase</keyword>
<dbReference type="Gene3D" id="3.90.1580.10">
    <property type="entry name" value="paralog of FGE (formylglycine-generating enzyme)"/>
    <property type="match status" value="1"/>
</dbReference>
<evidence type="ECO:0000256" key="4">
    <source>
        <dbReference type="ARBA" id="ARBA00022840"/>
    </source>
</evidence>
<dbReference type="EC" id="2.7.11.1" evidence="8"/>
<dbReference type="InterPro" id="IPR016187">
    <property type="entry name" value="CTDL_fold"/>
</dbReference>
<evidence type="ECO:0000256" key="6">
    <source>
        <dbReference type="SAM" id="Phobius"/>
    </source>
</evidence>
<dbReference type="PANTHER" id="PTHR43289">
    <property type="entry name" value="MITOGEN-ACTIVATED PROTEIN KINASE KINASE KINASE 20-RELATED"/>
    <property type="match status" value="1"/>
</dbReference>
<dbReference type="GO" id="GO:0005524">
    <property type="term" value="F:ATP binding"/>
    <property type="evidence" value="ECO:0007669"/>
    <property type="project" value="UniProtKB-UniRule"/>
</dbReference>
<dbReference type="GO" id="GO:0004674">
    <property type="term" value="F:protein serine/threonine kinase activity"/>
    <property type="evidence" value="ECO:0007669"/>
    <property type="project" value="UniProtKB-EC"/>
</dbReference>
<dbReference type="InterPro" id="IPR042095">
    <property type="entry name" value="SUMF_sf"/>
</dbReference>
<dbReference type="InterPro" id="IPR011990">
    <property type="entry name" value="TPR-like_helical_dom_sf"/>
</dbReference>
<dbReference type="Pfam" id="PF03781">
    <property type="entry name" value="FGE-sulfatase"/>
    <property type="match status" value="1"/>
</dbReference>
<dbReference type="Gene3D" id="1.10.510.10">
    <property type="entry name" value="Transferase(Phosphotransferase) domain 1"/>
    <property type="match status" value="1"/>
</dbReference>
<comment type="caution">
    <text evidence="8">The sequence shown here is derived from an EMBL/GenBank/DDBJ whole genome shotgun (WGS) entry which is preliminary data.</text>
</comment>
<dbReference type="EMBL" id="SJPV01000045">
    <property type="protein sequence ID" value="TWU22854.1"/>
    <property type="molecule type" value="Genomic_DNA"/>
</dbReference>
<evidence type="ECO:0000256" key="1">
    <source>
        <dbReference type="ARBA" id="ARBA00022679"/>
    </source>
</evidence>
<dbReference type="SMART" id="SM00220">
    <property type="entry name" value="S_TKc"/>
    <property type="match status" value="1"/>
</dbReference>
<dbReference type="InterPro" id="IPR017441">
    <property type="entry name" value="Protein_kinase_ATP_BS"/>
</dbReference>
<dbReference type="InterPro" id="IPR005532">
    <property type="entry name" value="SUMF_dom"/>
</dbReference>
<dbReference type="SUPFAM" id="SSF53474">
    <property type="entry name" value="alpha/beta-Hydrolases"/>
    <property type="match status" value="1"/>
</dbReference>
<dbReference type="Gene3D" id="1.25.40.10">
    <property type="entry name" value="Tetratricopeptide repeat domain"/>
    <property type="match status" value="3"/>
</dbReference>
<dbReference type="InterPro" id="IPR008271">
    <property type="entry name" value="Ser/Thr_kinase_AS"/>
</dbReference>
<feature type="domain" description="Protein kinase" evidence="7">
    <location>
        <begin position="79"/>
        <end position="376"/>
    </location>
</feature>
<keyword evidence="4 5" id="KW-0067">ATP-binding</keyword>
<proteinExistence type="predicted"/>
<dbReference type="Gene3D" id="3.30.200.20">
    <property type="entry name" value="Phosphorylase Kinase, domain 1"/>
    <property type="match status" value="1"/>
</dbReference>
<dbReference type="InterPro" id="IPR019734">
    <property type="entry name" value="TPR_rpt"/>
</dbReference>
<keyword evidence="6" id="KW-0472">Membrane</keyword>
<keyword evidence="3 8" id="KW-0418">Kinase</keyword>
<evidence type="ECO:0000259" key="7">
    <source>
        <dbReference type="PROSITE" id="PS50011"/>
    </source>
</evidence>
<dbReference type="PROSITE" id="PS00107">
    <property type="entry name" value="PROTEIN_KINASE_ATP"/>
    <property type="match status" value="1"/>
</dbReference>
<dbReference type="InterPro" id="IPR011009">
    <property type="entry name" value="Kinase-like_dom_sf"/>
</dbReference>
<dbReference type="CDD" id="cd14014">
    <property type="entry name" value="STKc_PknB_like"/>
    <property type="match status" value="1"/>
</dbReference>
<keyword evidence="6" id="KW-1133">Transmembrane helix</keyword>
<accession>A0A5C6CH11</accession>
<dbReference type="PANTHER" id="PTHR43289:SF6">
    <property type="entry name" value="SERINE_THREONINE-PROTEIN KINASE NEKL-3"/>
    <property type="match status" value="1"/>
</dbReference>
<keyword evidence="9" id="KW-1185">Reference proteome</keyword>
<dbReference type="Gene3D" id="3.40.50.1820">
    <property type="entry name" value="alpha/beta hydrolase"/>
    <property type="match status" value="1"/>
</dbReference>
<dbReference type="SUPFAM" id="SSF48452">
    <property type="entry name" value="TPR-like"/>
    <property type="match status" value="2"/>
</dbReference>
<dbReference type="InterPro" id="IPR000719">
    <property type="entry name" value="Prot_kinase_dom"/>
</dbReference>
<sequence length="1531" mass="172679">MPDVQRSAREIFGKAIELESEEEVQNFLAGSCQDDGDLRSRVERLLQAHRDSGQFLRGPETTMQMPSRQECAGTQIGRYKLLQEIGEGGMGVVFMAEQEHPVRRKVALKIIKPGMDTKQVIARFEAEEQALALMDHPNIARVLDAGSTDTGRPFFVMELVRGVPITNYCDKNQLTPTERIRLFIDVCMAVHHAHYKGIIHRDIKPSNVLISLHDGKPVVKIIDFGVAKAINQRLTERTLFTELEQLVGTPLYMSPEQAEMSGLDVDTRTDVYSLGVLLYELLTGTTPFDRDRLNSVSYDEVRRIIREVEPPKPSTRISTLGETLSTICELRKTEPNRLSLLIRGDLDWVVMKALEKDRTRRYDSAKALADDLSHYLADEPVEASPPSKTYRLKKSIRRHRLGVTYSIIAIFFIGIVSLVLYKSFLAHIDSEKAAQIAAERDRAHKESIPAIRQLLAEEKYAEAYSVARRTQKLLPDDPTLLDLWDQTAIIANVTSEPSGAQVFVRDWRDENSTWADLGTTPLERVRIPRGPLLWQFKKEGHAPLVTVRELEARGTTSVNLDSTSQLPPGTVRVVPGDDRRPFFVDKFEVTNRQFKEFVDAGGYERQEFWQHGFIDDGKKISWKEGIQRFTDSTDQLGPATWSEGGYADEMSDHPVAGVSWYEAAAYAAYAKKSLLTVEDWDLAANRTDFKYIVPYANFSGEGSQEVGVNHGIGKYEVYDIAGNVKEWCVTPNIDGLRCMRGGAWDEPDYAFGVIETHSPFARDETFGIRCAKYDELPEVVVHAEANFTPPTYVPTAQEISQFSLAFDYEKDLPLNVELVSRTAEIDGLVHETLRINTAYDGERMTLHMFLPPRRSAPFKTIVYFLGVGTRQHLRFADATRGIDWRLPASIAKSGRAVCWPEIQGTFGRQDHHVSGATADIHRTKDIFRAIDYLEKRGDIDMESLSYLGFSWGAGHGPRIAVLEDRLKSCVFLAGGLFVGPTPETSPANYAPHISIPVLMVNGAHDQHPLGKKRDLLFNRIPPSVRSRTYIDSAHANFQTSDVIDQLDAWEPTRLDAIAGTKREAVISHEGQISQLKSRSKALVQAGKYSEAEAILTEVITRQTHLLGGLHRETLNSTMELAKTVQAIPGRERDAIQLYEELLRHQREEFGEDDSDAFQTIESACTFVNNIAWEMTKDSGTTQDTHRQAVELLNRLARLRPRKTNFAFWLLARSHLKLGQPEQALAALNKSYSIDDGAWIGQWYIHCLALEAVGDRQSARDWFLACEELLPKSSPNFSEVWNLRHLAASRLNFVELADLQNVDINEQIALYDRLITQNPDNSLLYYRRGLCHCRTSNWMFASSDFADAARLRPEISFYWSALAVVSAHQENWEEYARVTGRIVPLLASENNEEFRTQGVLACLVGRNEDLPFNELMNLSSGESFRTQLARCMVHIRSGEFEKALENWPQQPDQRAPISFAFESMVHAKLGNAYSARKVLTQAKELGNRQLNTAAGPELHWQIQDRPILWCILQIALREAEAAVNTAAPITAL</sequence>
<name>A0A5C6CH11_9BACT</name>
<dbReference type="PROSITE" id="PS00108">
    <property type="entry name" value="PROTEIN_KINASE_ST"/>
    <property type="match status" value="1"/>
</dbReference>
<evidence type="ECO:0000256" key="3">
    <source>
        <dbReference type="ARBA" id="ARBA00022777"/>
    </source>
</evidence>
<keyword evidence="6" id="KW-0812">Transmembrane</keyword>
<gene>
    <name evidence="8" type="primary">pknB_43</name>
    <name evidence="8" type="ORF">Poly41_71160</name>
</gene>
<dbReference type="Proteomes" id="UP000319143">
    <property type="component" value="Unassembled WGS sequence"/>
</dbReference>
<keyword evidence="2 5" id="KW-0547">Nucleotide-binding</keyword>
<dbReference type="SUPFAM" id="SSF56112">
    <property type="entry name" value="Protein kinase-like (PK-like)"/>
    <property type="match status" value="1"/>
</dbReference>
<organism evidence="8 9">
    <name type="scientific">Novipirellula artificiosorum</name>
    <dbReference type="NCBI Taxonomy" id="2528016"/>
    <lineage>
        <taxon>Bacteria</taxon>
        <taxon>Pseudomonadati</taxon>
        <taxon>Planctomycetota</taxon>
        <taxon>Planctomycetia</taxon>
        <taxon>Pirellulales</taxon>
        <taxon>Pirellulaceae</taxon>
        <taxon>Novipirellula</taxon>
    </lineage>
</organism>